<dbReference type="AlphaFoldDB" id="A0A9X2WJ21"/>
<evidence type="ECO:0000259" key="2">
    <source>
        <dbReference type="Pfam" id="PF18433"/>
    </source>
</evidence>
<organism evidence="3 4">
    <name type="scientific">Thalassolituus pacificus</name>
    <dbReference type="NCBI Taxonomy" id="2975440"/>
    <lineage>
        <taxon>Bacteria</taxon>
        <taxon>Pseudomonadati</taxon>
        <taxon>Pseudomonadota</taxon>
        <taxon>Gammaproteobacteria</taxon>
        <taxon>Oceanospirillales</taxon>
        <taxon>Oceanospirillaceae</taxon>
        <taxon>Thalassolituus</taxon>
    </lineage>
</organism>
<gene>
    <name evidence="3" type="ORF">NYR02_18475</name>
</gene>
<name>A0A9X2WJ21_9GAMM</name>
<comment type="caution">
    <text evidence="3">The sequence shown here is derived from an EMBL/GenBank/DDBJ whole genome shotgun (WGS) entry which is preliminary data.</text>
</comment>
<dbReference type="RefSeq" id="WP_260977847.1">
    <property type="nucleotide sequence ID" value="NZ_JAOANI010000031.1"/>
</dbReference>
<dbReference type="EMBL" id="JAOANI010000031">
    <property type="protein sequence ID" value="MCT7361015.1"/>
    <property type="molecule type" value="Genomic_DNA"/>
</dbReference>
<reference evidence="3" key="1">
    <citation type="journal article" date="2022" name="Front. Microbiol.">
        <title>Genome-based taxonomic rearrangement of Oceanobacter-related bacteria including the description of Thalassolituus hydrocarbonoclasticus sp. nov. and Thalassolituus pacificus sp. nov. and emended description of the genus Thalassolituus.</title>
        <authorList>
            <person name="Dong C."/>
            <person name="Wei L."/>
            <person name="Wang J."/>
            <person name="Lai Q."/>
            <person name="Huang Z."/>
            <person name="Shao Z."/>
        </authorList>
    </citation>
    <scope>NUCLEOTIDE SEQUENCE</scope>
    <source>
        <strain evidence="3">59MF3M-4</strain>
    </source>
</reference>
<dbReference type="Proteomes" id="UP001147830">
    <property type="component" value="Unassembled WGS sequence"/>
</dbReference>
<proteinExistence type="predicted"/>
<sequence>MAITISPSQYRNYGTQGQEGSKKAATEPATAAKQSAAAQSLAKAMPGVVQLDKKQSPEDTAAAILRHVENGINQLRTQGADQSRIDQRLQAAREGIAKGYAQATEMLDGMGLLDDELKNQIAAGRQMVDDGLDQLSKPAEQASALMTSNSSLRVANELSLQVLTQEGDRVTVRFSQGSSLSTSINKDNSGNSAFSLQASAQQNWSMEVNGNLSEAERSALSGLFDDVQSLSERFFAGDIGSALEQAMDLGFDGSQLASMSLNLTQQTVATSTKAYSRVQPQLPTPELESMKAPLASYVDAYMAALDKASPLADAPQTLQDLVNELLSEEERLPVWQSFHDGLNSLIGNKA</sequence>
<dbReference type="Gene3D" id="1.10.132.90">
    <property type="match status" value="1"/>
</dbReference>
<feature type="domain" description="DUF5610" evidence="2">
    <location>
        <begin position="33"/>
        <end position="135"/>
    </location>
</feature>
<feature type="compositionally biased region" description="Polar residues" evidence="1">
    <location>
        <begin position="1"/>
        <end position="19"/>
    </location>
</feature>
<keyword evidence="4" id="KW-1185">Reference proteome</keyword>
<reference evidence="3" key="2">
    <citation type="submission" date="2022-08" db="EMBL/GenBank/DDBJ databases">
        <authorList>
            <person name="Dong C."/>
        </authorList>
    </citation>
    <scope>NUCLEOTIDE SEQUENCE</scope>
    <source>
        <strain evidence="3">59MF3M-4</strain>
    </source>
</reference>
<evidence type="ECO:0000256" key="1">
    <source>
        <dbReference type="SAM" id="MobiDB-lite"/>
    </source>
</evidence>
<dbReference type="InterPro" id="IPR041651">
    <property type="entry name" value="DUF5610"/>
</dbReference>
<evidence type="ECO:0000313" key="3">
    <source>
        <dbReference type="EMBL" id="MCT7361015.1"/>
    </source>
</evidence>
<evidence type="ECO:0000313" key="4">
    <source>
        <dbReference type="Proteomes" id="UP001147830"/>
    </source>
</evidence>
<accession>A0A9X2WJ21</accession>
<feature type="region of interest" description="Disordered" evidence="1">
    <location>
        <begin position="1"/>
        <end position="38"/>
    </location>
</feature>
<protein>
    <submittedName>
        <fullName evidence="3">DUF5610 domain-containing protein</fullName>
    </submittedName>
</protein>
<dbReference type="Pfam" id="PF18433">
    <property type="entry name" value="DUF5610"/>
    <property type="match status" value="1"/>
</dbReference>
<feature type="compositionally biased region" description="Low complexity" evidence="1">
    <location>
        <begin position="26"/>
        <end position="38"/>
    </location>
</feature>